<keyword evidence="1" id="KW-0175">Coiled coil</keyword>
<name>A0ABN7X164_GIGMA</name>
<proteinExistence type="predicted"/>
<comment type="caution">
    <text evidence="2">The sequence shown here is derived from an EMBL/GenBank/DDBJ whole genome shotgun (WGS) entry which is preliminary data.</text>
</comment>
<dbReference type="Proteomes" id="UP000789901">
    <property type="component" value="Unassembled WGS sequence"/>
</dbReference>
<feature type="coiled-coil region" evidence="1">
    <location>
        <begin position="6"/>
        <end position="33"/>
    </location>
</feature>
<accession>A0ABN7X164</accession>
<evidence type="ECO:0000313" key="2">
    <source>
        <dbReference type="EMBL" id="CAG8844902.1"/>
    </source>
</evidence>
<organism evidence="2 3">
    <name type="scientific">Gigaspora margarita</name>
    <dbReference type="NCBI Taxonomy" id="4874"/>
    <lineage>
        <taxon>Eukaryota</taxon>
        <taxon>Fungi</taxon>
        <taxon>Fungi incertae sedis</taxon>
        <taxon>Mucoromycota</taxon>
        <taxon>Glomeromycotina</taxon>
        <taxon>Glomeromycetes</taxon>
        <taxon>Diversisporales</taxon>
        <taxon>Gigasporaceae</taxon>
        <taxon>Gigaspora</taxon>
    </lineage>
</organism>
<keyword evidence="3" id="KW-1185">Reference proteome</keyword>
<dbReference type="EMBL" id="CAJVQB010077511">
    <property type="protein sequence ID" value="CAG8844902.1"/>
    <property type="molecule type" value="Genomic_DNA"/>
</dbReference>
<evidence type="ECO:0000256" key="1">
    <source>
        <dbReference type="SAM" id="Coils"/>
    </source>
</evidence>
<feature type="non-terminal residue" evidence="2">
    <location>
        <position position="1"/>
    </location>
</feature>
<evidence type="ECO:0000313" key="3">
    <source>
        <dbReference type="Proteomes" id="UP000789901"/>
    </source>
</evidence>
<sequence length="182" mass="22096">QSKRQMQRIEEHYNELKNQLRSFQNTKNKLAKSQPYKVITRWRKKICASEKIADTLWKDIRNIEYMSHCIREWSKDFLEQGTLPRHQQEKHAKRKLLLDDKDLKLAACIWLCSIPPKDCFPLALKKELETNIFPKLLEVPIIISESTTRKFMHLWGFHKKTVEQQVYFNRHEWKDVREYRKG</sequence>
<protein>
    <submittedName>
        <fullName evidence="2">45311_t:CDS:1</fullName>
    </submittedName>
</protein>
<reference evidence="2 3" key="1">
    <citation type="submission" date="2021-06" db="EMBL/GenBank/DDBJ databases">
        <authorList>
            <person name="Kallberg Y."/>
            <person name="Tangrot J."/>
            <person name="Rosling A."/>
        </authorList>
    </citation>
    <scope>NUCLEOTIDE SEQUENCE [LARGE SCALE GENOMIC DNA]</scope>
    <source>
        <strain evidence="2 3">120-4 pot B 10/14</strain>
    </source>
</reference>
<gene>
    <name evidence="2" type="ORF">GMARGA_LOCUS37356</name>
</gene>